<reference evidence="1" key="1">
    <citation type="submission" date="2023-08" db="EMBL/GenBank/DDBJ databases">
        <title>A de novo genome assembly of Solanum verrucosum Schlechtendal, a Mexican diploid species geographically isolated from the other diploid A-genome species in potato relatives.</title>
        <authorList>
            <person name="Hosaka K."/>
        </authorList>
    </citation>
    <scope>NUCLEOTIDE SEQUENCE</scope>
    <source>
        <tissue evidence="1">Young leaves</tissue>
    </source>
</reference>
<gene>
    <name evidence="1" type="ORF">MTR67_026066</name>
</gene>
<protein>
    <submittedName>
        <fullName evidence="1">Uncharacterized protein</fullName>
    </submittedName>
</protein>
<organism evidence="1 2">
    <name type="scientific">Solanum verrucosum</name>
    <dbReference type="NCBI Taxonomy" id="315347"/>
    <lineage>
        <taxon>Eukaryota</taxon>
        <taxon>Viridiplantae</taxon>
        <taxon>Streptophyta</taxon>
        <taxon>Embryophyta</taxon>
        <taxon>Tracheophyta</taxon>
        <taxon>Spermatophyta</taxon>
        <taxon>Magnoliopsida</taxon>
        <taxon>eudicotyledons</taxon>
        <taxon>Gunneridae</taxon>
        <taxon>Pentapetalae</taxon>
        <taxon>asterids</taxon>
        <taxon>lamiids</taxon>
        <taxon>Solanales</taxon>
        <taxon>Solanaceae</taxon>
        <taxon>Solanoideae</taxon>
        <taxon>Solaneae</taxon>
        <taxon>Solanum</taxon>
    </lineage>
</organism>
<dbReference type="Proteomes" id="UP001234989">
    <property type="component" value="Chromosome 6"/>
</dbReference>
<dbReference type="AlphaFoldDB" id="A0AAF0R6C0"/>
<evidence type="ECO:0000313" key="2">
    <source>
        <dbReference type="Proteomes" id="UP001234989"/>
    </source>
</evidence>
<dbReference type="EMBL" id="CP133617">
    <property type="protein sequence ID" value="WMV32681.1"/>
    <property type="molecule type" value="Genomic_DNA"/>
</dbReference>
<accession>A0AAF0R6C0</accession>
<name>A0AAF0R6C0_SOLVR</name>
<proteinExistence type="predicted"/>
<sequence length="51" mass="5834">MSKSWTNSTKGQMFCPHCGHVADFTVSNIISRKFVGTPPRRKLVSRQNLRK</sequence>
<evidence type="ECO:0000313" key="1">
    <source>
        <dbReference type="EMBL" id="WMV32681.1"/>
    </source>
</evidence>
<keyword evidence="2" id="KW-1185">Reference proteome</keyword>